<evidence type="ECO:0000313" key="3">
    <source>
        <dbReference type="Proteomes" id="UP000190102"/>
    </source>
</evidence>
<dbReference type="Pfam" id="PF11997">
    <property type="entry name" value="DUF3492"/>
    <property type="match status" value="1"/>
</dbReference>
<dbReference type="GO" id="GO:0016740">
    <property type="term" value="F:transferase activity"/>
    <property type="evidence" value="ECO:0007669"/>
    <property type="project" value="UniProtKB-KW"/>
</dbReference>
<dbReference type="SUPFAM" id="SSF53756">
    <property type="entry name" value="UDP-Glycosyltransferase/glycogen phosphorylase"/>
    <property type="match status" value="1"/>
</dbReference>
<feature type="domain" description="DUF3492" evidence="1">
    <location>
        <begin position="12"/>
        <end position="289"/>
    </location>
</feature>
<dbReference type="RefSeq" id="WP_078789472.1">
    <property type="nucleotide sequence ID" value="NZ_FUWR01000004.1"/>
</dbReference>
<keyword evidence="2" id="KW-0808">Transferase</keyword>
<evidence type="ECO:0000259" key="1">
    <source>
        <dbReference type="Pfam" id="PF11997"/>
    </source>
</evidence>
<dbReference type="CDD" id="cd03813">
    <property type="entry name" value="GT4-like"/>
    <property type="match status" value="1"/>
</dbReference>
<dbReference type="Pfam" id="PF13692">
    <property type="entry name" value="Glyco_trans_1_4"/>
    <property type="match status" value="1"/>
</dbReference>
<name>A0A1T4M072_9BACT</name>
<sequence>MEDIFPRAKQVDVMLLLEGTFPYVSGGVSSWVNQIIKGFPEIDFGAVFIGSKADEYDGFKYSLPPNLKHLQVHYLHDEHITPPVAPCAGDPQGFEILQRLHGWFANPHPDGLPAELKQASFYLKAKGGVDYSQFLYADRSWEYICSLYRERCTDPSFVDYFWTVRNMHAPIWQLAAIAGSLIPARAYHTVSTGYAGFLGGLLHHHTGRPLMLSEHGIYTKERRIDIFNNEWIQDNRNALQRDPTEISYFRDLWIRFFETLGRFCYDAAGQIVSLYEGVRQRQISDGALPEKISVVPNGIDVARFASLRTARPSRPPVVLALLGRVVPIKDVKTYIRAIRILVNQIPDLEGWVVGPDGEDPEYAAECRALVLSLDLADRVRFTGFMNPVDLFPQIGLLVLSSISEGLPLVALEGFAAGVPLVSTDVGACRQLIEGVGESDQALGVAGAVVSINSPQALAGACRNLLEDQQAWDQASQTAITRVETFYTQQQMFARYHALYQEALS</sequence>
<dbReference type="STRING" id="115783.SAMN02745119_01086"/>
<evidence type="ECO:0000313" key="2">
    <source>
        <dbReference type="EMBL" id="SJZ60301.1"/>
    </source>
</evidence>
<protein>
    <submittedName>
        <fullName evidence="2">Glycosyltransferase involved in cell wall bisynthesis</fullName>
    </submittedName>
</protein>
<dbReference type="OrthoDB" id="9803091at2"/>
<dbReference type="PANTHER" id="PTHR12526">
    <property type="entry name" value="GLYCOSYLTRANSFERASE"/>
    <property type="match status" value="1"/>
</dbReference>
<accession>A0A1T4M072</accession>
<dbReference type="Proteomes" id="UP000190102">
    <property type="component" value="Unassembled WGS sequence"/>
</dbReference>
<reference evidence="3" key="1">
    <citation type="submission" date="2017-02" db="EMBL/GenBank/DDBJ databases">
        <authorList>
            <person name="Varghese N."/>
            <person name="Submissions S."/>
        </authorList>
    </citation>
    <scope>NUCLEOTIDE SEQUENCE [LARGE SCALE GENOMIC DNA]</scope>
    <source>
        <strain evidence="3">ATCC BAA-34</strain>
    </source>
</reference>
<gene>
    <name evidence="2" type="ORF">SAMN02745119_01086</name>
</gene>
<proteinExistence type="predicted"/>
<dbReference type="InterPro" id="IPR047691">
    <property type="entry name" value="PelF-like"/>
</dbReference>
<dbReference type="PANTHER" id="PTHR12526:SF608">
    <property type="entry name" value="PELF"/>
    <property type="match status" value="1"/>
</dbReference>
<dbReference type="NCBIfam" id="NF038011">
    <property type="entry name" value="PelF"/>
    <property type="match status" value="1"/>
</dbReference>
<organism evidence="2 3">
    <name type="scientific">Trichlorobacter thiogenes</name>
    <dbReference type="NCBI Taxonomy" id="115783"/>
    <lineage>
        <taxon>Bacteria</taxon>
        <taxon>Pseudomonadati</taxon>
        <taxon>Thermodesulfobacteriota</taxon>
        <taxon>Desulfuromonadia</taxon>
        <taxon>Geobacterales</taxon>
        <taxon>Geobacteraceae</taxon>
        <taxon>Trichlorobacter</taxon>
    </lineage>
</organism>
<dbReference type="InterPro" id="IPR022622">
    <property type="entry name" value="DUF3492"/>
</dbReference>
<dbReference type="EMBL" id="FUWR01000004">
    <property type="protein sequence ID" value="SJZ60301.1"/>
    <property type="molecule type" value="Genomic_DNA"/>
</dbReference>
<keyword evidence="3" id="KW-1185">Reference proteome</keyword>
<dbReference type="Gene3D" id="3.40.50.2000">
    <property type="entry name" value="Glycogen Phosphorylase B"/>
    <property type="match status" value="2"/>
</dbReference>
<dbReference type="AlphaFoldDB" id="A0A1T4M072"/>